<name>A0A2H0BYB3_9BACT</name>
<dbReference type="SUPFAM" id="SSF101898">
    <property type="entry name" value="NHL repeat"/>
    <property type="match status" value="1"/>
</dbReference>
<evidence type="ECO:0000313" key="1">
    <source>
        <dbReference type="EMBL" id="PIP62611.1"/>
    </source>
</evidence>
<reference evidence="1 2" key="1">
    <citation type="submission" date="2017-09" db="EMBL/GenBank/DDBJ databases">
        <title>Depth-based differentiation of microbial function through sediment-hosted aquifers and enrichment of novel symbionts in the deep terrestrial subsurface.</title>
        <authorList>
            <person name="Probst A.J."/>
            <person name="Ladd B."/>
            <person name="Jarett J.K."/>
            <person name="Geller-Mcgrath D.E."/>
            <person name="Sieber C.M."/>
            <person name="Emerson J.B."/>
            <person name="Anantharaman K."/>
            <person name="Thomas B.C."/>
            <person name="Malmstrom R."/>
            <person name="Stieglmeier M."/>
            <person name="Klingl A."/>
            <person name="Woyke T."/>
            <person name="Ryan C.M."/>
            <person name="Banfield J.F."/>
        </authorList>
    </citation>
    <scope>NUCLEOTIDE SEQUENCE [LARGE SCALE GENOMIC DNA]</scope>
    <source>
        <strain evidence="1">CG22_combo_CG10-13_8_21_14_all_35_9</strain>
    </source>
</reference>
<dbReference type="Gene3D" id="2.40.10.500">
    <property type="match status" value="1"/>
</dbReference>
<evidence type="ECO:0008006" key="3">
    <source>
        <dbReference type="Google" id="ProtNLM"/>
    </source>
</evidence>
<gene>
    <name evidence="1" type="ORF">COW98_03110</name>
</gene>
<dbReference type="NCBIfam" id="TIGR02608">
    <property type="entry name" value="delta_60_rpt"/>
    <property type="match status" value="3"/>
</dbReference>
<sequence>MKKKIFGCFLIMVFFVVPVHAFFFGVGSAGGAKEVIKKGQEEGKIPKTPDTGGETTIPPVQKGVEVVWQDIYNGGGGDVGYAITVDSSGNVYITGCTRWYPSDYLTIKYNSNGDIIWYKTHDEANYDRGCGIAVDSSKNVYIVGEPGGSWFNILKYNSNGDTVWQKTEYNDGYAITIDKSDNVYVVGADESSHYIKKYNPDGNMMWKKKTPGVSNIAVDLNNSIYLTGGSTIKCNSNGDTVWQKTYYGGNFKVGNDVTVDSSGNVYVVGYSYNGTDNDYLIIKYNSDGDVIWQKTYDGGKNDYGEGIVVDSSGNVYVTGWSYNTKTWKWNCFTIKYNSNGDIIWQERYDEGQSQSDGYDITIDSFGYIYVTGNIFNGSDENCLTIKYRQIKF</sequence>
<accession>A0A2H0BYB3</accession>
<organism evidence="1 2">
    <name type="scientific">Candidatus Roizmanbacteria bacterium CG22_combo_CG10-13_8_21_14_all_35_9</name>
    <dbReference type="NCBI Taxonomy" id="1974861"/>
    <lineage>
        <taxon>Bacteria</taxon>
        <taxon>Candidatus Roizmaniibacteriota</taxon>
    </lineage>
</organism>
<dbReference type="EMBL" id="PCTB01000058">
    <property type="protein sequence ID" value="PIP62611.1"/>
    <property type="molecule type" value="Genomic_DNA"/>
</dbReference>
<dbReference type="Pfam" id="PF06739">
    <property type="entry name" value="SBBP"/>
    <property type="match status" value="3"/>
</dbReference>
<dbReference type="PANTHER" id="PTHR42754">
    <property type="entry name" value="ENDOGLUCANASE"/>
    <property type="match status" value="1"/>
</dbReference>
<protein>
    <recommendedName>
        <fullName evidence="3">Bulb-type lectin domain-containing protein</fullName>
    </recommendedName>
</protein>
<dbReference type="Proteomes" id="UP000231021">
    <property type="component" value="Unassembled WGS sequence"/>
</dbReference>
<dbReference type="Gene3D" id="2.120.10.30">
    <property type="entry name" value="TolB, C-terminal domain"/>
    <property type="match status" value="1"/>
</dbReference>
<proteinExistence type="predicted"/>
<dbReference type="InterPro" id="IPR011042">
    <property type="entry name" value="6-blade_b-propeller_TolB-like"/>
</dbReference>
<dbReference type="PANTHER" id="PTHR42754:SF1">
    <property type="entry name" value="LIPOPROTEIN"/>
    <property type="match status" value="1"/>
</dbReference>
<dbReference type="InterPro" id="IPR013431">
    <property type="entry name" value="Delta_60_rpt"/>
</dbReference>
<comment type="caution">
    <text evidence="1">The sequence shown here is derived from an EMBL/GenBank/DDBJ whole genome shotgun (WGS) entry which is preliminary data.</text>
</comment>
<dbReference type="InterPro" id="IPR010620">
    <property type="entry name" value="SBBP_repeat"/>
</dbReference>
<dbReference type="AlphaFoldDB" id="A0A2H0BYB3"/>
<evidence type="ECO:0000313" key="2">
    <source>
        <dbReference type="Proteomes" id="UP000231021"/>
    </source>
</evidence>